<evidence type="ECO:0000313" key="3">
    <source>
        <dbReference type="Proteomes" id="UP000637906"/>
    </source>
</evidence>
<reference evidence="2 3" key="1">
    <citation type="journal article" date="2021" name="Microb. Ecol.">
        <title>Candidatus Mesenet longicola: Novel Endosymbionts of Brontispa longissima that Induce Cytoplasmic Incompatibility.</title>
        <authorList>
            <person name="Takano S."/>
            <person name="Gotoh Y."/>
            <person name="Hayashi T."/>
        </authorList>
    </citation>
    <scope>NUCLEOTIDE SEQUENCE [LARGE SCALE GENOMIC DNA]</scope>
    <source>
        <strain evidence="2">L5</strain>
    </source>
</reference>
<proteinExistence type="predicted"/>
<evidence type="ECO:0000313" key="2">
    <source>
        <dbReference type="EMBL" id="GHM59312.1"/>
    </source>
</evidence>
<dbReference type="SUPFAM" id="SSF53335">
    <property type="entry name" value="S-adenosyl-L-methionine-dependent methyltransferases"/>
    <property type="match status" value="1"/>
</dbReference>
<dbReference type="InterPro" id="IPR029063">
    <property type="entry name" value="SAM-dependent_MTases_sf"/>
</dbReference>
<dbReference type="AlphaFoldDB" id="A0A8J3MML9"/>
<feature type="transmembrane region" description="Helical" evidence="1">
    <location>
        <begin position="12"/>
        <end position="33"/>
    </location>
</feature>
<gene>
    <name evidence="2" type="ORF">sL5_03050</name>
</gene>
<dbReference type="EMBL" id="BNGU01000008">
    <property type="protein sequence ID" value="GHM59312.1"/>
    <property type="molecule type" value="Genomic_DNA"/>
</dbReference>
<keyword evidence="1" id="KW-1133">Transmembrane helix</keyword>
<sequence>MVKTINYKKILLFIVIITTIFIFVSFTGGFALLKLIKTSKPLITYQENTTGYDFSVDWFSHNLKSWNKYKAFFEDNENSQCLEIGALEGRSTLYTVQNYCNSKNSKTYVIDTWEWPISYYTPQEQKDLFAIFSYNLRDYIKNKKVIPLRGESRKMLPQLAYEVSQNKLQKFDFVYICGSHLAKDYMFDMALSWEMLKVDGIMAVAGYGWDKFKENPELTPKPAIDGFLVSYKGDYEILHKGFEVHLKKIR</sequence>
<dbReference type="Proteomes" id="UP000637906">
    <property type="component" value="Unassembled WGS sequence"/>
</dbReference>
<dbReference type="Gene3D" id="3.40.50.150">
    <property type="entry name" value="Vaccinia Virus protein VP39"/>
    <property type="match status" value="1"/>
</dbReference>
<comment type="caution">
    <text evidence="2">The sequence shown here is derived from an EMBL/GenBank/DDBJ whole genome shotgun (WGS) entry which is preliminary data.</text>
</comment>
<keyword evidence="1" id="KW-0812">Transmembrane</keyword>
<evidence type="ECO:0000256" key="1">
    <source>
        <dbReference type="SAM" id="Phobius"/>
    </source>
</evidence>
<accession>A0A8J3MML9</accession>
<organism evidence="2 3">
    <name type="scientific">Candidatus Mesenet longicola</name>
    <dbReference type="NCBI Taxonomy" id="1892558"/>
    <lineage>
        <taxon>Bacteria</taxon>
        <taxon>Pseudomonadati</taxon>
        <taxon>Pseudomonadota</taxon>
        <taxon>Alphaproteobacteria</taxon>
        <taxon>Rickettsiales</taxon>
        <taxon>Anaplasmataceae</taxon>
        <taxon>Candidatus Mesenet</taxon>
    </lineage>
</organism>
<protein>
    <submittedName>
        <fullName evidence="2">Uncharacterized protein</fullName>
    </submittedName>
</protein>
<keyword evidence="3" id="KW-1185">Reference proteome</keyword>
<name>A0A8J3MML9_9RICK</name>
<dbReference type="Pfam" id="PF13578">
    <property type="entry name" value="Methyltransf_24"/>
    <property type="match status" value="1"/>
</dbReference>
<keyword evidence="1" id="KW-0472">Membrane</keyword>